<keyword evidence="4" id="KW-1185">Reference proteome</keyword>
<comment type="caution">
    <text evidence="3">The sequence shown here is derived from an EMBL/GenBank/DDBJ whole genome shotgun (WGS) entry which is preliminary data.</text>
</comment>
<keyword evidence="1" id="KW-0694">RNA-binding</keyword>
<evidence type="ECO:0000313" key="4">
    <source>
        <dbReference type="Proteomes" id="UP001517376"/>
    </source>
</evidence>
<feature type="domain" description="RNA-binding S4" evidence="2">
    <location>
        <begin position="20"/>
        <end position="80"/>
    </location>
</feature>
<dbReference type="EMBL" id="JAAATW010000001">
    <property type="protein sequence ID" value="NBE06291.1"/>
    <property type="molecule type" value="Genomic_DNA"/>
</dbReference>
<dbReference type="Proteomes" id="UP001517376">
    <property type="component" value="Unassembled WGS sequence"/>
</dbReference>
<protein>
    <submittedName>
        <fullName evidence="3">RNA-binding S4 domain-containing protein</fullName>
    </submittedName>
</protein>
<dbReference type="InterPro" id="IPR002942">
    <property type="entry name" value="S4_RNA-bd"/>
</dbReference>
<accession>A0ABW9Y1D3</accession>
<dbReference type="InterPro" id="IPR036986">
    <property type="entry name" value="S4_RNA-bd_sf"/>
</dbReference>
<proteinExistence type="predicted"/>
<organism evidence="3 4">
    <name type="scientific">Paragemmobacter ruber</name>
    <dbReference type="NCBI Taxonomy" id="1985673"/>
    <lineage>
        <taxon>Bacteria</taxon>
        <taxon>Pseudomonadati</taxon>
        <taxon>Pseudomonadota</taxon>
        <taxon>Alphaproteobacteria</taxon>
        <taxon>Rhodobacterales</taxon>
        <taxon>Paracoccaceae</taxon>
        <taxon>Paragemmobacter</taxon>
    </lineage>
</organism>
<dbReference type="CDD" id="cd00165">
    <property type="entry name" value="S4"/>
    <property type="match status" value="1"/>
</dbReference>
<evidence type="ECO:0000256" key="1">
    <source>
        <dbReference type="PROSITE-ProRule" id="PRU00182"/>
    </source>
</evidence>
<dbReference type="Gene3D" id="3.10.290.10">
    <property type="entry name" value="RNA-binding S4 domain"/>
    <property type="match status" value="1"/>
</dbReference>
<reference evidence="4" key="1">
    <citation type="submission" date="2020-01" db="EMBL/GenBank/DDBJ databases">
        <title>Sphingomonas sp. strain CSW-10.</title>
        <authorList>
            <person name="Chen W.-M."/>
        </authorList>
    </citation>
    <scope>NUCLEOTIDE SEQUENCE [LARGE SCALE GENOMIC DNA]</scope>
    <source>
        <strain evidence="4">CCP-1</strain>
    </source>
</reference>
<sequence>MAGPGAQKPGARTGPERETLRLDKWLWQARFFKTRSLAAAVAESGHLRINGQPTRKPGAGVAAGDVLTFPQGNRIRLVRITALGLRRGPAPEAQMLYVDLDGGAGDPDPLE</sequence>
<evidence type="ECO:0000313" key="3">
    <source>
        <dbReference type="EMBL" id="NBE06291.1"/>
    </source>
</evidence>
<dbReference type="SUPFAM" id="SSF55174">
    <property type="entry name" value="Alpha-L RNA-binding motif"/>
    <property type="match status" value="1"/>
</dbReference>
<dbReference type="Pfam" id="PF01479">
    <property type="entry name" value="S4"/>
    <property type="match status" value="1"/>
</dbReference>
<gene>
    <name evidence="3" type="ORF">GU920_02005</name>
</gene>
<dbReference type="SMART" id="SM00363">
    <property type="entry name" value="S4"/>
    <property type="match status" value="1"/>
</dbReference>
<dbReference type="RefSeq" id="WP_161765307.1">
    <property type="nucleotide sequence ID" value="NZ_JAAATW010000001.1"/>
</dbReference>
<dbReference type="PROSITE" id="PS50889">
    <property type="entry name" value="S4"/>
    <property type="match status" value="1"/>
</dbReference>
<evidence type="ECO:0000259" key="2">
    <source>
        <dbReference type="SMART" id="SM00363"/>
    </source>
</evidence>
<name>A0ABW9Y1D3_9RHOB</name>